<dbReference type="Pfam" id="PF03372">
    <property type="entry name" value="Exo_endo_phos"/>
    <property type="match status" value="1"/>
</dbReference>
<feature type="compositionally biased region" description="Basic and acidic residues" evidence="2">
    <location>
        <begin position="425"/>
        <end position="437"/>
    </location>
</feature>
<reference evidence="5" key="1">
    <citation type="submission" date="2018-11" db="EMBL/GenBank/DDBJ databases">
        <authorList>
            <person name="Grassa J C."/>
        </authorList>
    </citation>
    <scope>NUCLEOTIDE SEQUENCE [LARGE SCALE GENOMIC DNA]</scope>
</reference>
<evidence type="ECO:0000259" key="4">
    <source>
        <dbReference type="PROSITE" id="PS50878"/>
    </source>
</evidence>
<feature type="domain" description="CCHC-type" evidence="3">
    <location>
        <begin position="215"/>
        <end position="228"/>
    </location>
</feature>
<proteinExistence type="predicted"/>
<dbReference type="InterPro" id="IPR036691">
    <property type="entry name" value="Endo/exonu/phosph_ase_sf"/>
</dbReference>
<dbReference type="EMBL" id="UZAU01000281">
    <property type="status" value="NOT_ANNOTATED_CDS"/>
    <property type="molecule type" value="Genomic_DNA"/>
</dbReference>
<dbReference type="SUPFAM" id="SSF56672">
    <property type="entry name" value="DNA/RNA polymerases"/>
    <property type="match status" value="1"/>
</dbReference>
<dbReference type="Pfam" id="PF00078">
    <property type="entry name" value="RVT_1"/>
    <property type="match status" value="1"/>
</dbReference>
<keyword evidence="6" id="KW-1185">Reference proteome</keyword>
<feature type="compositionally biased region" description="Polar residues" evidence="2">
    <location>
        <begin position="410"/>
        <end position="424"/>
    </location>
</feature>
<dbReference type="InterPro" id="IPR000477">
    <property type="entry name" value="RT_dom"/>
</dbReference>
<keyword evidence="1" id="KW-0479">Metal-binding</keyword>
<dbReference type="CDD" id="cd01650">
    <property type="entry name" value="RT_nLTR_like"/>
    <property type="match status" value="1"/>
</dbReference>
<dbReference type="InterPro" id="IPR002156">
    <property type="entry name" value="RNaseH_domain"/>
</dbReference>
<dbReference type="EnsemblPlants" id="evm.model.03.1074">
    <property type="protein sequence ID" value="cds.evm.model.03.1074"/>
    <property type="gene ID" value="evm.TU.03.1074"/>
</dbReference>
<dbReference type="GO" id="GO:0008270">
    <property type="term" value="F:zinc ion binding"/>
    <property type="evidence" value="ECO:0007669"/>
    <property type="project" value="UniProtKB-KW"/>
</dbReference>
<dbReference type="Pfam" id="PF14111">
    <property type="entry name" value="DUF4283"/>
    <property type="match status" value="1"/>
</dbReference>
<dbReference type="InterPro" id="IPR001878">
    <property type="entry name" value="Znf_CCHC"/>
</dbReference>
<dbReference type="GO" id="GO:0004523">
    <property type="term" value="F:RNA-DNA hybrid ribonuclease activity"/>
    <property type="evidence" value="ECO:0007669"/>
    <property type="project" value="InterPro"/>
</dbReference>
<keyword evidence="1" id="KW-0863">Zinc-finger</keyword>
<protein>
    <recommendedName>
        <fullName evidence="7">Reverse transcriptase</fullName>
    </recommendedName>
</protein>
<dbReference type="Gramene" id="evm.model.03.1074">
    <property type="protein sequence ID" value="cds.evm.model.03.1074"/>
    <property type="gene ID" value="evm.TU.03.1074"/>
</dbReference>
<evidence type="ECO:0000259" key="3">
    <source>
        <dbReference type="PROSITE" id="PS50158"/>
    </source>
</evidence>
<organism evidence="5 6">
    <name type="scientific">Cannabis sativa</name>
    <name type="common">Hemp</name>
    <name type="synonym">Marijuana</name>
    <dbReference type="NCBI Taxonomy" id="3483"/>
    <lineage>
        <taxon>Eukaryota</taxon>
        <taxon>Viridiplantae</taxon>
        <taxon>Streptophyta</taxon>
        <taxon>Embryophyta</taxon>
        <taxon>Tracheophyta</taxon>
        <taxon>Spermatophyta</taxon>
        <taxon>Magnoliopsida</taxon>
        <taxon>eudicotyledons</taxon>
        <taxon>Gunneridae</taxon>
        <taxon>Pentapetalae</taxon>
        <taxon>rosids</taxon>
        <taxon>fabids</taxon>
        <taxon>Rosales</taxon>
        <taxon>Cannabaceae</taxon>
        <taxon>Cannabis</taxon>
    </lineage>
</organism>
<accession>A0A803P3V6</accession>
<dbReference type="Gene3D" id="3.60.10.10">
    <property type="entry name" value="Endonuclease/exonuclease/phosphatase"/>
    <property type="match status" value="2"/>
</dbReference>
<dbReference type="PANTHER" id="PTHR33116">
    <property type="entry name" value="REVERSE TRANSCRIPTASE ZINC-BINDING DOMAIN-CONTAINING PROTEIN-RELATED-RELATED"/>
    <property type="match status" value="1"/>
</dbReference>
<evidence type="ECO:0008006" key="7">
    <source>
        <dbReference type="Google" id="ProtNLM"/>
    </source>
</evidence>
<name>A0A803P3V6_CANSA</name>
<dbReference type="PROSITE" id="PS50158">
    <property type="entry name" value="ZF_CCHC"/>
    <property type="match status" value="1"/>
</dbReference>
<dbReference type="SUPFAM" id="SSF56219">
    <property type="entry name" value="DNase I-like"/>
    <property type="match status" value="1"/>
</dbReference>
<evidence type="ECO:0000256" key="1">
    <source>
        <dbReference type="PROSITE-ProRule" id="PRU00047"/>
    </source>
</evidence>
<dbReference type="PANTHER" id="PTHR33116:SF86">
    <property type="entry name" value="REVERSE TRANSCRIPTASE DOMAIN-CONTAINING PROTEIN"/>
    <property type="match status" value="1"/>
</dbReference>
<dbReference type="InterPro" id="IPR026960">
    <property type="entry name" value="RVT-Znf"/>
</dbReference>
<dbReference type="Pfam" id="PF14392">
    <property type="entry name" value="zf-CCHC_4"/>
    <property type="match status" value="1"/>
</dbReference>
<reference evidence="5" key="2">
    <citation type="submission" date="2021-03" db="UniProtKB">
        <authorList>
            <consortium name="EnsemblPlants"/>
        </authorList>
    </citation>
    <scope>IDENTIFICATION</scope>
</reference>
<dbReference type="Pfam" id="PF13966">
    <property type="entry name" value="zf-RVT"/>
    <property type="match status" value="1"/>
</dbReference>
<dbReference type="InterPro" id="IPR005135">
    <property type="entry name" value="Endo/exonuclease/phosphatase"/>
</dbReference>
<dbReference type="Pfam" id="PF13456">
    <property type="entry name" value="RVT_3"/>
    <property type="match status" value="1"/>
</dbReference>
<evidence type="ECO:0000256" key="2">
    <source>
        <dbReference type="SAM" id="MobiDB-lite"/>
    </source>
</evidence>
<evidence type="ECO:0000313" key="6">
    <source>
        <dbReference type="Proteomes" id="UP000596661"/>
    </source>
</evidence>
<dbReference type="PROSITE" id="PS50878">
    <property type="entry name" value="RT_POL"/>
    <property type="match status" value="1"/>
</dbReference>
<dbReference type="InterPro" id="IPR025836">
    <property type="entry name" value="Zn_knuckle_CX2CX4HX4C"/>
</dbReference>
<feature type="compositionally biased region" description="Basic residues" evidence="2">
    <location>
        <begin position="399"/>
        <end position="408"/>
    </location>
</feature>
<feature type="region of interest" description="Disordered" evidence="2">
    <location>
        <begin position="390"/>
        <end position="437"/>
    </location>
</feature>
<sequence>MPNKPDQTMEDLLDLTSKLKVVDEDGWEVCEDREMEVGKSCLMGRFCSNKNVNRSLIRTILGRVWRLEEVDWGVKIKRITTEATFMVFSFKKENDLNRIIDKSPWLLNNGILLLQRFSKIPINWEREMTRFPLSGRVLNLPTKSISKNNMMRLARMAGEVIDIQKEDVMKIASNEYFWFKVWISIEKPICPGFLFPCSGNRVWLPFRYERLPYMCFNCGHVGHDHRSCGKNPEQIDLGDGKKAAAYGAWLKFEEKPSREERMKVNSTEYMILNSDNSRGKMPERLPRINNQNSTINQVPTPNSLLYTGSRDLNIKGKDKLMETQTPGDGGVVNKKRSGNWDSLIQKDDLSMHPGKRLHMDDSNLMMGPKQGINMEEGEWIDIPINFVNDMGEGSSGPKGGRKQKRVTKKNCMSTSKNTPRQTINKADEKQEKDERREKLLPGDISFISDLTSGGLGNPWTLKTLSSHVKDHHPGMIFLSETKLKEEAMERIRIVLGYDGCFVVAAKGKSGGLALLWKDPWENSWQLLERLRDLRRGAWLCGGDFNEILKASEKKGGGVKMDSQMKEFQQAISYCNFKELWMDGGEYTWCNGRHNNLVFEKLDRVMANPDWFNKIRASKVTLLPWWNSDHRPLMINIIKDQQHSNKEPKWRSRFHYEQAWAEDEECSKIVESTWLDVSFWGSATGLRGRLNQCGEKLNEWNKDKKTELRAKTKKLKEDLKKLSSSDGEIDWENKRRIEKELNVAEYKEEILWKQRSRALWLAHGDRNTKYFHHKASQRKKKNTIKGLFDEQMKWCTSGSEIEEILVNYYSNLFTSSRPSLNMEDILNQSVPCCLSFQDNNLLLEDFTKEDVKTAIGQIHPLKAPGKDGLPGLFYHHHWEAVGDEVITTCLAVLNNNEDSKSINDTLLCLIPKVKDPTVVSDFRPLSLCNVIYKVISKCLANRMKMSMDKVISENQSAFIKGRQIQDNAILGFESLHCLKKGRFGNGKKMALKLDMSKAYDRVEWKFLEGMMRSLGYDDRWIAKVMSCVKSVTFSVLLNGEARGHIIPERGLRQGDPLSPFLFLICSEGLSCLINEASRANKIHGLRFGQLEKRLTHLLFADDCLIFMDATVEEGRAFTEVLQKYSDLSGQCINFSKFNLCVGRKISQAEGQRLASSIGVTFTENHSKYLDLPAFVGRNKREAFGLVRNKVWDKLQGWKMGLFSQGSREVLIKSIIQEIPVYVMSCFRLSKGIIHEIQTLIAQFWWGSTKAKHQIHWGDWEKLCKDKWTGGMGFKDLEDFNQALLAKQGWKLVTNPNSLFAQVMKALYFPNTEFFEARKGTLCSNVWQGILWGRELLLKGTRWRVNDGRKVRINEDKWIPRGPPFTLRTHAEVPPNSLVETLINDAGDWKLEALEEKMNKDDIPWILGIQTIQDCGEDELIWNPTLDGEYTVASGYLMKQSEKEGAERSNKSITTGWWTAVWHSNLTPKMKNFIWRVCHNWVPSKTELAKRGIKLDETCTGCWNQIETISHAIWQCPRLKYVWKETGLWHLFPKSLGLMTDLMEFLMFMKNKCSNQEFERFLDIKDKKIDKSVNRWKAPPKDTFLINCDATLSPDQMGSGIAAVIRDFKGNFVAAEVKYHHGFVSILMAECMALRLGLHLSHKMNTILFTSLLTIKLLSTICFPGRILERIGGCN</sequence>
<feature type="domain" description="Reverse transcriptase" evidence="4">
    <location>
        <begin position="890"/>
        <end position="1160"/>
    </location>
</feature>
<dbReference type="InterPro" id="IPR025558">
    <property type="entry name" value="DUF4283"/>
</dbReference>
<evidence type="ECO:0000313" key="5">
    <source>
        <dbReference type="EnsemblPlants" id="cds.evm.model.03.1074"/>
    </source>
</evidence>
<dbReference type="GO" id="GO:0003676">
    <property type="term" value="F:nucleic acid binding"/>
    <property type="evidence" value="ECO:0007669"/>
    <property type="project" value="InterPro"/>
</dbReference>
<dbReference type="InterPro" id="IPR043502">
    <property type="entry name" value="DNA/RNA_pol_sf"/>
</dbReference>
<dbReference type="Proteomes" id="UP000596661">
    <property type="component" value="Chromosome 3"/>
</dbReference>
<keyword evidence="1" id="KW-0862">Zinc</keyword>